<keyword evidence="4" id="KW-0539">Nucleus</keyword>
<evidence type="ECO:0000256" key="2">
    <source>
        <dbReference type="ARBA" id="ARBA00022517"/>
    </source>
</evidence>
<accession>A0A9Q0RIW9</accession>
<comment type="caution">
    <text evidence="7">The sequence shown here is derived from an EMBL/GenBank/DDBJ whole genome shotgun (WGS) entry which is preliminary data.</text>
</comment>
<keyword evidence="3" id="KW-0698">rRNA processing</keyword>
<dbReference type="InterPro" id="IPR029060">
    <property type="entry name" value="PIN-like_dom_sf"/>
</dbReference>
<dbReference type="AlphaFoldDB" id="A0A9Q0RIW9"/>
<dbReference type="InterPro" id="IPR006984">
    <property type="entry name" value="Fcf1/UTP23"/>
</dbReference>
<comment type="subcellular location">
    <subcellularLocation>
        <location evidence="1">Nucleus</location>
        <location evidence="1">Nucleolus</location>
    </subcellularLocation>
</comment>
<dbReference type="Proteomes" id="UP001142055">
    <property type="component" value="Chromosome 3"/>
</dbReference>
<dbReference type="EMBL" id="JAPWDV010000003">
    <property type="protein sequence ID" value="KAJ6217343.1"/>
    <property type="molecule type" value="Genomic_DNA"/>
</dbReference>
<feature type="domain" description="PIN" evidence="6">
    <location>
        <begin position="66"/>
        <end position="164"/>
    </location>
</feature>
<dbReference type="CDD" id="cd09864">
    <property type="entry name" value="PIN_Fcf1-like"/>
    <property type="match status" value="1"/>
</dbReference>
<evidence type="ECO:0000256" key="1">
    <source>
        <dbReference type="ARBA" id="ARBA00004604"/>
    </source>
</evidence>
<evidence type="ECO:0000313" key="8">
    <source>
        <dbReference type="Proteomes" id="UP001142055"/>
    </source>
</evidence>
<keyword evidence="2" id="KW-0690">Ribosome biogenesis</keyword>
<name>A0A9Q0RIW9_BLOTA</name>
<evidence type="ECO:0000313" key="7">
    <source>
        <dbReference type="EMBL" id="KAJ6217343.1"/>
    </source>
</evidence>
<proteinExistence type="inferred from homology"/>
<keyword evidence="8" id="KW-1185">Reference proteome</keyword>
<dbReference type="PANTHER" id="PTHR12416">
    <property type="entry name" value="RRNA-PROCESSING PROTEIN UTP23 HOMOLOG"/>
    <property type="match status" value="1"/>
</dbReference>
<organism evidence="7 8">
    <name type="scientific">Blomia tropicalis</name>
    <name type="common">Mite</name>
    <dbReference type="NCBI Taxonomy" id="40697"/>
    <lineage>
        <taxon>Eukaryota</taxon>
        <taxon>Metazoa</taxon>
        <taxon>Ecdysozoa</taxon>
        <taxon>Arthropoda</taxon>
        <taxon>Chelicerata</taxon>
        <taxon>Arachnida</taxon>
        <taxon>Acari</taxon>
        <taxon>Acariformes</taxon>
        <taxon>Sarcoptiformes</taxon>
        <taxon>Astigmata</taxon>
        <taxon>Glycyphagoidea</taxon>
        <taxon>Echimyopodidae</taxon>
        <taxon>Blomia</taxon>
    </lineage>
</organism>
<dbReference type="InterPro" id="IPR037503">
    <property type="entry name" value="Fcf1_PIN"/>
</dbReference>
<evidence type="ECO:0000256" key="4">
    <source>
        <dbReference type="ARBA" id="ARBA00023242"/>
    </source>
</evidence>
<dbReference type="Gene3D" id="3.40.50.1010">
    <property type="entry name" value="5'-nuclease"/>
    <property type="match status" value="1"/>
</dbReference>
<dbReference type="SUPFAM" id="SSF88723">
    <property type="entry name" value="PIN domain-like"/>
    <property type="match status" value="1"/>
</dbReference>
<evidence type="ECO:0000256" key="3">
    <source>
        <dbReference type="ARBA" id="ARBA00022552"/>
    </source>
</evidence>
<comment type="similarity">
    <text evidence="5">Belongs to the UTP23/FCF1 family. FCF1 subfamily.</text>
</comment>
<evidence type="ECO:0000259" key="6">
    <source>
        <dbReference type="SMART" id="SM00670"/>
    </source>
</evidence>
<dbReference type="FunFam" id="3.40.50.1010:FF:000035">
    <property type="entry name" value="Fcf1, putative"/>
    <property type="match status" value="1"/>
</dbReference>
<dbReference type="GO" id="GO:0032040">
    <property type="term" value="C:small-subunit processome"/>
    <property type="evidence" value="ECO:0007669"/>
    <property type="project" value="InterPro"/>
</dbReference>
<gene>
    <name evidence="7" type="ORF">RDWZM_008500</name>
</gene>
<sequence>MPKTPKLLSLKDDRVKQHKLMKPKLPKKKEREKLKERIKKEKSLNQAATVSTTMFFHYNLQLGPPFRVICDTNFINFSIKNKLDVCQAMMDCLLAKCIPMVTDCIIGELQKLGQKYRLALKIVKEQFERLPCSHKGTYADDCIVERVSQHKCYIVGTCDKGLKRRIRKIPGIPIMFILQRQYTIERMPDAYGIRA</sequence>
<dbReference type="OMA" id="GMMDCLL"/>
<dbReference type="GO" id="GO:0006364">
    <property type="term" value="P:rRNA processing"/>
    <property type="evidence" value="ECO:0007669"/>
    <property type="project" value="UniProtKB-KW"/>
</dbReference>
<dbReference type="InterPro" id="IPR002716">
    <property type="entry name" value="PIN_dom"/>
</dbReference>
<dbReference type="Pfam" id="PF04900">
    <property type="entry name" value="Fcf1"/>
    <property type="match status" value="1"/>
</dbReference>
<reference evidence="7" key="1">
    <citation type="submission" date="2022-12" db="EMBL/GenBank/DDBJ databases">
        <title>Genome assemblies of Blomia tropicalis.</title>
        <authorList>
            <person name="Cui Y."/>
        </authorList>
    </citation>
    <scope>NUCLEOTIDE SEQUENCE</scope>
    <source>
        <tissue evidence="7">Adult mites</tissue>
    </source>
</reference>
<dbReference type="SMART" id="SM00670">
    <property type="entry name" value="PINc"/>
    <property type="match status" value="1"/>
</dbReference>
<evidence type="ECO:0000256" key="5">
    <source>
        <dbReference type="ARBA" id="ARBA00024026"/>
    </source>
</evidence>
<protein>
    <recommendedName>
        <fullName evidence="6">PIN domain-containing protein</fullName>
    </recommendedName>
</protein>